<gene>
    <name evidence="1" type="ORF">LTS18_003673</name>
</gene>
<reference evidence="1" key="1">
    <citation type="submission" date="2024-09" db="EMBL/GenBank/DDBJ databases">
        <title>Black Yeasts Isolated from many extreme environments.</title>
        <authorList>
            <person name="Coleine C."/>
            <person name="Stajich J.E."/>
            <person name="Selbmann L."/>
        </authorList>
    </citation>
    <scope>NUCLEOTIDE SEQUENCE</scope>
    <source>
        <strain evidence="1">CCFEE 5737</strain>
    </source>
</reference>
<organism evidence="1 2">
    <name type="scientific">Coniosporium uncinatum</name>
    <dbReference type="NCBI Taxonomy" id="93489"/>
    <lineage>
        <taxon>Eukaryota</taxon>
        <taxon>Fungi</taxon>
        <taxon>Dikarya</taxon>
        <taxon>Ascomycota</taxon>
        <taxon>Pezizomycotina</taxon>
        <taxon>Dothideomycetes</taxon>
        <taxon>Dothideomycetes incertae sedis</taxon>
        <taxon>Coniosporium</taxon>
    </lineage>
</organism>
<feature type="non-terminal residue" evidence="1">
    <location>
        <position position="1"/>
    </location>
</feature>
<comment type="caution">
    <text evidence="1">The sequence shown here is derived from an EMBL/GenBank/DDBJ whole genome shotgun (WGS) entry which is preliminary data.</text>
</comment>
<name>A0ACC3DBW7_9PEZI</name>
<evidence type="ECO:0000313" key="1">
    <source>
        <dbReference type="EMBL" id="KAK3064813.1"/>
    </source>
</evidence>
<dbReference type="EMBL" id="JAWDJW010006420">
    <property type="protein sequence ID" value="KAK3064813.1"/>
    <property type="molecule type" value="Genomic_DNA"/>
</dbReference>
<evidence type="ECO:0000313" key="2">
    <source>
        <dbReference type="Proteomes" id="UP001186974"/>
    </source>
</evidence>
<sequence length="122" mass="12930">IEEIDDALQREREGMRALFAGIDDAVGGVAAGAADGLIEEDGSKFGETEMLLVNQWGERWARAFRRKGAVEETVVGELAVAAKLAAAEVEEVEMVENGDENGVAGTGVPEDQANAQVEDLVE</sequence>
<proteinExistence type="predicted"/>
<protein>
    <submittedName>
        <fullName evidence="1">Uncharacterized protein</fullName>
    </submittedName>
</protein>
<keyword evidence="2" id="KW-1185">Reference proteome</keyword>
<accession>A0ACC3DBW7</accession>
<dbReference type="Proteomes" id="UP001186974">
    <property type="component" value="Unassembled WGS sequence"/>
</dbReference>